<name>A0ABU3NAI3_9SPHN</name>
<dbReference type="InterPro" id="IPR018476">
    <property type="entry name" value="GlyceroP-diester-Pdiesterase_M"/>
</dbReference>
<dbReference type="EMBL" id="JALMLT010000004">
    <property type="protein sequence ID" value="MDT8760501.1"/>
    <property type="molecule type" value="Genomic_DNA"/>
</dbReference>
<keyword evidence="1" id="KW-0472">Membrane</keyword>
<reference evidence="3" key="1">
    <citation type="submission" date="2022-04" db="EMBL/GenBank/DDBJ databases">
        <title>Tomato heritable bacteria conferring resistance against bacterial wilt.</title>
        <authorList>
            <person name="Yin J."/>
        </authorList>
    </citation>
    <scope>NUCLEOTIDE SEQUENCE</scope>
    <source>
        <strain evidence="3">Cra20</strain>
    </source>
</reference>
<gene>
    <name evidence="3" type="ORF">MZO42_17510</name>
</gene>
<feature type="transmembrane region" description="Helical" evidence="1">
    <location>
        <begin position="25"/>
        <end position="44"/>
    </location>
</feature>
<feature type="transmembrane region" description="Helical" evidence="1">
    <location>
        <begin position="80"/>
        <end position="106"/>
    </location>
</feature>
<feature type="transmembrane region" description="Helical" evidence="1">
    <location>
        <begin position="50"/>
        <end position="68"/>
    </location>
</feature>
<feature type="domain" description="Glycerophosphoryl diester phosphodiesterase membrane" evidence="2">
    <location>
        <begin position="97"/>
        <end position="171"/>
    </location>
</feature>
<proteinExistence type="predicted"/>
<organism evidence="3">
    <name type="scientific">Sphingomonas psychrotolerans</name>
    <dbReference type="NCBI Taxonomy" id="1327635"/>
    <lineage>
        <taxon>Bacteria</taxon>
        <taxon>Pseudomonadati</taxon>
        <taxon>Pseudomonadota</taxon>
        <taxon>Alphaproteobacteria</taxon>
        <taxon>Sphingomonadales</taxon>
        <taxon>Sphingomonadaceae</taxon>
        <taxon>Sphingomonas</taxon>
    </lineage>
</organism>
<comment type="caution">
    <text evidence="3">The sequence shown here is derived from an EMBL/GenBank/DDBJ whole genome shotgun (WGS) entry which is preliminary data.</text>
</comment>
<evidence type="ECO:0000313" key="3">
    <source>
        <dbReference type="EMBL" id="MDT8760501.1"/>
    </source>
</evidence>
<feature type="transmembrane region" description="Helical" evidence="1">
    <location>
        <begin position="182"/>
        <end position="206"/>
    </location>
</feature>
<sequence>MHTGPGIAALCGTTGRLVAASWTAVSGWLVALAAGGCMLDVVIVEPRADVFYSLLSTFAQFALTGILLRQTGRHHAWGKAGRAASFVGAGIVTALAVLVGTLLLVVPGIYLAARWLLVSPLIIGEGMTVSEAMRASWRRTAGSFLPLMAALALLFVPGFGGYLLVAMLAYPEYGPADPLAAAAGNLFLSAAMILGWCLAVAAHIVLGPQDQLSSPALEGDAATA</sequence>
<keyword evidence="1" id="KW-0812">Transmembrane</keyword>
<evidence type="ECO:0000256" key="1">
    <source>
        <dbReference type="SAM" id="Phobius"/>
    </source>
</evidence>
<keyword evidence="1" id="KW-1133">Transmembrane helix</keyword>
<dbReference type="Pfam" id="PF10110">
    <property type="entry name" value="GPDPase_memb"/>
    <property type="match status" value="1"/>
</dbReference>
<protein>
    <submittedName>
        <fullName evidence="3">Glycerophosphoryl diester phosphodiesterase membrane domain-containing protein</fullName>
    </submittedName>
</protein>
<feature type="transmembrane region" description="Helical" evidence="1">
    <location>
        <begin position="144"/>
        <end position="170"/>
    </location>
</feature>
<evidence type="ECO:0000259" key="2">
    <source>
        <dbReference type="Pfam" id="PF10110"/>
    </source>
</evidence>
<accession>A0ABU3NAI3</accession>